<dbReference type="EMBL" id="CAXAMM010040128">
    <property type="protein sequence ID" value="CAK9091254.1"/>
    <property type="molecule type" value="Genomic_DNA"/>
</dbReference>
<dbReference type="Proteomes" id="UP001642464">
    <property type="component" value="Unassembled WGS sequence"/>
</dbReference>
<feature type="domain" description="DUF4116" evidence="3">
    <location>
        <begin position="401"/>
        <end position="440"/>
    </location>
</feature>
<keyword evidence="4" id="KW-0418">Kinase</keyword>
<evidence type="ECO:0000313" key="4">
    <source>
        <dbReference type="EMBL" id="CAK9091254.1"/>
    </source>
</evidence>
<dbReference type="GO" id="GO:0016301">
    <property type="term" value="F:kinase activity"/>
    <property type="evidence" value="ECO:0007669"/>
    <property type="project" value="UniProtKB-KW"/>
</dbReference>
<dbReference type="SUPFAM" id="SSF54695">
    <property type="entry name" value="POZ domain"/>
    <property type="match status" value="1"/>
</dbReference>
<dbReference type="PANTHER" id="PTHR11165">
    <property type="entry name" value="SKP1"/>
    <property type="match status" value="1"/>
</dbReference>
<dbReference type="InterPro" id="IPR036296">
    <property type="entry name" value="SKP1-like_dim_sf"/>
</dbReference>
<keyword evidence="2" id="KW-0833">Ubl conjugation pathway</keyword>
<dbReference type="InterPro" id="IPR001232">
    <property type="entry name" value="SKP1-like"/>
</dbReference>
<comment type="caution">
    <text evidence="4">The sequence shown here is derived from an EMBL/GenBank/DDBJ whole genome shotgun (WGS) entry which is preliminary data.</text>
</comment>
<sequence length="471" mass="51306">MAVTPPNDLGRGCLKFGRGGPSCPSELRGRTVSIECLEGNTFELPAEAACLAGRVRSLLLEHREHGLENTLRFEIKRDTMTKVCEYLKHHREHSVSEIITPLPSDDLRDCGASRWDCSFVNVDHDLLFDLGFAATTLGIPSLDFLVNAKIACATNNKSADKLRKEYKMINDLPAAEEAELRRAYTNLQKTQGEEAAVDVDLSRLAAASVAQSGMAAAKQKSLPNTEAQSAQSASAEWSCSTRGGWSAAVLKDWQVLADAPPEIQSDKPLLECALRASQGRALKHAAPELRSDEVPNEFWQRHDLVLLATGFLGEAFEFASAELRSSRGCVMKAVALHGAALKHAEAFRGDKAFLLEAAQKGFGGALQGASRTLQEDRAFVLEMIIHDPVCYKFAAEELRVDKEFALEAAKRNGASLKFMPSNFQADFDVVQVAVARDPRAAAHAHPARRTELGMAAEDALGEAQMQQEYSA</sequence>
<reference evidence="4 5" key="1">
    <citation type="submission" date="2024-02" db="EMBL/GenBank/DDBJ databases">
        <authorList>
            <person name="Chen Y."/>
            <person name="Shah S."/>
            <person name="Dougan E. K."/>
            <person name="Thang M."/>
            <person name="Chan C."/>
        </authorList>
    </citation>
    <scope>NUCLEOTIDE SEQUENCE [LARGE SCALE GENOMIC DNA]</scope>
</reference>
<organism evidence="4 5">
    <name type="scientific">Durusdinium trenchii</name>
    <dbReference type="NCBI Taxonomy" id="1381693"/>
    <lineage>
        <taxon>Eukaryota</taxon>
        <taxon>Sar</taxon>
        <taxon>Alveolata</taxon>
        <taxon>Dinophyceae</taxon>
        <taxon>Suessiales</taxon>
        <taxon>Symbiodiniaceae</taxon>
        <taxon>Durusdinium</taxon>
    </lineage>
</organism>
<evidence type="ECO:0000313" key="5">
    <source>
        <dbReference type="Proteomes" id="UP001642464"/>
    </source>
</evidence>
<dbReference type="InterPro" id="IPR016897">
    <property type="entry name" value="SKP1"/>
</dbReference>
<proteinExistence type="inferred from homology"/>
<dbReference type="Pfam" id="PF13475">
    <property type="entry name" value="DUF4116"/>
    <property type="match status" value="1"/>
</dbReference>
<dbReference type="SMART" id="SM00512">
    <property type="entry name" value="Skp1"/>
    <property type="match status" value="1"/>
</dbReference>
<accession>A0ABP0QTB1</accession>
<evidence type="ECO:0000256" key="2">
    <source>
        <dbReference type="ARBA" id="ARBA00022786"/>
    </source>
</evidence>
<dbReference type="Gene3D" id="3.30.710.10">
    <property type="entry name" value="Potassium Channel Kv1.1, Chain A"/>
    <property type="match status" value="1"/>
</dbReference>
<evidence type="ECO:0000256" key="1">
    <source>
        <dbReference type="ARBA" id="ARBA00009993"/>
    </source>
</evidence>
<keyword evidence="4" id="KW-0808">Transferase</keyword>
<gene>
    <name evidence="4" type="ORF">SCF082_LOCUS42991</name>
</gene>
<name>A0ABP0QTB1_9DINO</name>
<keyword evidence="5" id="KW-1185">Reference proteome</keyword>
<protein>
    <submittedName>
        <fullName evidence="4">S-phase kinase-associated protein 1 homolog (Telomerase-associated protein of 20 kDa) (p20)</fullName>
    </submittedName>
</protein>
<dbReference type="InterPro" id="IPR011333">
    <property type="entry name" value="SKP1/BTB/POZ_sf"/>
</dbReference>
<evidence type="ECO:0000259" key="3">
    <source>
        <dbReference type="Pfam" id="PF13475"/>
    </source>
</evidence>
<comment type="similarity">
    <text evidence="1">Belongs to the SKP1 family.</text>
</comment>
<dbReference type="InterPro" id="IPR025197">
    <property type="entry name" value="DUF4116"/>
</dbReference>
<dbReference type="SUPFAM" id="SSF81382">
    <property type="entry name" value="Skp1 dimerisation domain-like"/>
    <property type="match status" value="1"/>
</dbReference>